<dbReference type="Gene3D" id="1.10.30.10">
    <property type="entry name" value="High mobility group box domain"/>
    <property type="match status" value="1"/>
</dbReference>
<evidence type="ECO:0000313" key="3">
    <source>
        <dbReference type="EMBL" id="GMI41419.1"/>
    </source>
</evidence>
<accession>A0A9W7GBW5</accession>
<organism evidence="3 4">
    <name type="scientific">Triparma columacea</name>
    <dbReference type="NCBI Taxonomy" id="722753"/>
    <lineage>
        <taxon>Eukaryota</taxon>
        <taxon>Sar</taxon>
        <taxon>Stramenopiles</taxon>
        <taxon>Ochrophyta</taxon>
        <taxon>Bolidophyceae</taxon>
        <taxon>Parmales</taxon>
        <taxon>Triparmaceae</taxon>
        <taxon>Triparma</taxon>
    </lineage>
</organism>
<dbReference type="SUPFAM" id="SSF47095">
    <property type="entry name" value="HMG-box"/>
    <property type="match status" value="1"/>
</dbReference>
<comment type="caution">
    <text evidence="3">The sequence shown here is derived from an EMBL/GenBank/DDBJ whole genome shotgun (WGS) entry which is preliminary data.</text>
</comment>
<dbReference type="InterPro" id="IPR009071">
    <property type="entry name" value="HMG_box_dom"/>
</dbReference>
<dbReference type="AlphaFoldDB" id="A0A9W7GBW5"/>
<feature type="domain" description="HMG box" evidence="2">
    <location>
        <begin position="69"/>
        <end position="135"/>
    </location>
</feature>
<sequence>MSLNGDTKGMIEASLHIAKAERDAAIMKVERFQKMLDEGFKESEEDDKDEGGAKKKRKMTPKLDANGNKIAKKMSAYHAFLKEKLKESKDAGKSSSFADIAELWKNVDGEEKAHYETLAKKANDKATEERLALGSATAQDEAPATPVAEVVTAIEGSAVKIPKSEKSEKKKKKKKDKKARKESIGSEATFDS</sequence>
<evidence type="ECO:0000259" key="2">
    <source>
        <dbReference type="SMART" id="SM00398"/>
    </source>
</evidence>
<dbReference type="Proteomes" id="UP001165065">
    <property type="component" value="Unassembled WGS sequence"/>
</dbReference>
<name>A0A9W7GBW5_9STRA</name>
<feature type="compositionally biased region" description="Basic and acidic residues" evidence="1">
    <location>
        <begin position="120"/>
        <end position="131"/>
    </location>
</feature>
<protein>
    <recommendedName>
        <fullName evidence="2">HMG box domain-containing protein</fullName>
    </recommendedName>
</protein>
<dbReference type="EMBL" id="BRYA01001296">
    <property type="protein sequence ID" value="GMI41419.1"/>
    <property type="molecule type" value="Genomic_DNA"/>
</dbReference>
<keyword evidence="4" id="KW-1185">Reference proteome</keyword>
<dbReference type="InterPro" id="IPR036910">
    <property type="entry name" value="HMG_box_dom_sf"/>
</dbReference>
<evidence type="ECO:0000256" key="1">
    <source>
        <dbReference type="SAM" id="MobiDB-lite"/>
    </source>
</evidence>
<dbReference type="CDD" id="cd00084">
    <property type="entry name" value="HMG-box_SF"/>
    <property type="match status" value="1"/>
</dbReference>
<feature type="compositionally biased region" description="Basic residues" evidence="1">
    <location>
        <begin position="169"/>
        <end position="178"/>
    </location>
</feature>
<feature type="region of interest" description="Disordered" evidence="1">
    <location>
        <begin position="37"/>
        <end position="67"/>
    </location>
</feature>
<evidence type="ECO:0000313" key="4">
    <source>
        <dbReference type="Proteomes" id="UP001165065"/>
    </source>
</evidence>
<dbReference type="OrthoDB" id="10512507at2759"/>
<feature type="region of interest" description="Disordered" evidence="1">
    <location>
        <begin position="120"/>
        <end position="192"/>
    </location>
</feature>
<dbReference type="SMART" id="SM00398">
    <property type="entry name" value="HMG"/>
    <property type="match status" value="1"/>
</dbReference>
<proteinExistence type="predicted"/>
<feature type="compositionally biased region" description="Low complexity" evidence="1">
    <location>
        <begin position="141"/>
        <end position="153"/>
    </location>
</feature>
<reference evidence="4" key="1">
    <citation type="journal article" date="2023" name="Commun. Biol.">
        <title>Genome analysis of Parmales, the sister group of diatoms, reveals the evolutionary specialization of diatoms from phago-mixotrophs to photoautotrophs.</title>
        <authorList>
            <person name="Ban H."/>
            <person name="Sato S."/>
            <person name="Yoshikawa S."/>
            <person name="Yamada K."/>
            <person name="Nakamura Y."/>
            <person name="Ichinomiya M."/>
            <person name="Sato N."/>
            <person name="Blanc-Mathieu R."/>
            <person name="Endo H."/>
            <person name="Kuwata A."/>
            <person name="Ogata H."/>
        </authorList>
    </citation>
    <scope>NUCLEOTIDE SEQUENCE [LARGE SCALE GENOMIC DNA]</scope>
</reference>
<gene>
    <name evidence="3" type="ORF">TrCOL_g11255</name>
</gene>